<dbReference type="RefSeq" id="WP_216923717.1">
    <property type="nucleotide sequence ID" value="NZ_JAHOPC010000002.1"/>
</dbReference>
<sequence length="393" mass="42831">MPNLTNSSRIEPTRTQSSKRTALVVGASMAGLSAAAQLTDIGYLVTVVERAPQLRLVGTPIDVRGEALAVADKMGILDAIRRNKVSSDERPVFTTFVDASGHAVAELPLEMANDSPDDVEISREALINILHARIGSDTKFVYRDWPVALSQTGQGVEVGFAGGSSANFDIVVGADGIHSSVRKLVHGPEHLYRKHLGVYYAIVDLPSGALGIVNESRTYNCPGSMVGINDYGDRAYGVFAFRAPETEYDYRDMAAQRDLLTRAFRNEAGWHIPFLLDAVRDAPDIYFDSVSQVRMSGWSQGRIVLVGDAAHAASLFSGRGTSLAMLGASILAEELDASNHEPSVAFTRYESRLLPVVRKAQEGVIEARDFMVPESQNKINERNSRFPLKSLRH</sequence>
<evidence type="ECO:0000313" key="2">
    <source>
        <dbReference type="EMBL" id="MBU8865887.1"/>
    </source>
</evidence>
<name>A0ABS6I2B4_9MICC</name>
<keyword evidence="2" id="KW-0503">Monooxygenase</keyword>
<dbReference type="Pfam" id="PF01494">
    <property type="entry name" value="FAD_binding_3"/>
    <property type="match status" value="1"/>
</dbReference>
<feature type="domain" description="FAD-binding" evidence="1">
    <location>
        <begin position="21"/>
        <end position="359"/>
    </location>
</feature>
<keyword evidence="2" id="KW-0560">Oxidoreductase</keyword>
<dbReference type="InterPro" id="IPR002938">
    <property type="entry name" value="FAD-bd"/>
</dbReference>
<evidence type="ECO:0000259" key="1">
    <source>
        <dbReference type="Pfam" id="PF01494"/>
    </source>
</evidence>
<dbReference type="PANTHER" id="PTHR46865:SF2">
    <property type="entry name" value="MONOOXYGENASE"/>
    <property type="match status" value="1"/>
</dbReference>
<evidence type="ECO:0000313" key="3">
    <source>
        <dbReference type="Proteomes" id="UP000824166"/>
    </source>
</evidence>
<dbReference type="GO" id="GO:0004497">
    <property type="term" value="F:monooxygenase activity"/>
    <property type="evidence" value="ECO:0007669"/>
    <property type="project" value="UniProtKB-KW"/>
</dbReference>
<accession>A0ABS6I2B4</accession>
<dbReference type="PANTHER" id="PTHR46865">
    <property type="entry name" value="OXIDOREDUCTASE-RELATED"/>
    <property type="match status" value="1"/>
</dbReference>
<organism evidence="2 3">
    <name type="scientific">Paenarthrobacter aromaticivorans</name>
    <dbReference type="NCBI Taxonomy" id="2849150"/>
    <lineage>
        <taxon>Bacteria</taxon>
        <taxon>Bacillati</taxon>
        <taxon>Actinomycetota</taxon>
        <taxon>Actinomycetes</taxon>
        <taxon>Micrococcales</taxon>
        <taxon>Micrococcaceae</taxon>
        <taxon>Paenarthrobacter</taxon>
    </lineage>
</organism>
<reference evidence="2 3" key="1">
    <citation type="submission" date="2021-06" db="EMBL/GenBank/DDBJ databases">
        <authorList>
            <person name="Jeong J.W."/>
        </authorList>
    </citation>
    <scope>NUCLEOTIDE SEQUENCE [LARGE SCALE GENOMIC DNA]</scope>
    <source>
        <strain evidence="2 3">MMS21-TAE1-1</strain>
    </source>
</reference>
<keyword evidence="3" id="KW-1185">Reference proteome</keyword>
<proteinExistence type="predicted"/>
<dbReference type="Proteomes" id="UP000824166">
    <property type="component" value="Unassembled WGS sequence"/>
</dbReference>
<dbReference type="EMBL" id="JAHOPC010000002">
    <property type="protein sequence ID" value="MBU8865887.1"/>
    <property type="molecule type" value="Genomic_DNA"/>
</dbReference>
<comment type="caution">
    <text evidence="2">The sequence shown here is derived from an EMBL/GenBank/DDBJ whole genome shotgun (WGS) entry which is preliminary data.</text>
</comment>
<dbReference type="InterPro" id="IPR051704">
    <property type="entry name" value="FAD_aromatic-hydroxylase"/>
</dbReference>
<protein>
    <submittedName>
        <fullName evidence="2">FAD-dependent monooxygenase</fullName>
    </submittedName>
</protein>
<gene>
    <name evidence="2" type="ORF">KSW38_06235</name>
</gene>